<proteinExistence type="predicted"/>
<evidence type="ECO:0000313" key="3">
    <source>
        <dbReference type="Proteomes" id="UP000287651"/>
    </source>
</evidence>
<evidence type="ECO:0000256" key="1">
    <source>
        <dbReference type="SAM" id="MobiDB-lite"/>
    </source>
</evidence>
<feature type="region of interest" description="Disordered" evidence="1">
    <location>
        <begin position="1"/>
        <end position="73"/>
    </location>
</feature>
<protein>
    <submittedName>
        <fullName evidence="2">Uncharacterized protein</fullName>
    </submittedName>
</protein>
<accession>A0A426ZXA7</accession>
<reference evidence="2 3" key="1">
    <citation type="journal article" date="2014" name="Agronomy (Basel)">
        <title>A Draft Genome Sequence for Ensete ventricosum, the Drought-Tolerant Tree Against Hunger.</title>
        <authorList>
            <person name="Harrison J."/>
            <person name="Moore K.A."/>
            <person name="Paszkiewicz K."/>
            <person name="Jones T."/>
            <person name="Grant M."/>
            <person name="Ambacheew D."/>
            <person name="Muzemil S."/>
            <person name="Studholme D.J."/>
        </authorList>
    </citation>
    <scope>NUCLEOTIDE SEQUENCE [LARGE SCALE GENOMIC DNA]</scope>
</reference>
<dbReference type="Proteomes" id="UP000287651">
    <property type="component" value="Unassembled WGS sequence"/>
</dbReference>
<feature type="compositionally biased region" description="Basic and acidic residues" evidence="1">
    <location>
        <begin position="64"/>
        <end position="73"/>
    </location>
</feature>
<dbReference type="AlphaFoldDB" id="A0A426ZXA7"/>
<organism evidence="2 3">
    <name type="scientific">Ensete ventricosum</name>
    <name type="common">Abyssinian banana</name>
    <name type="synonym">Musa ensete</name>
    <dbReference type="NCBI Taxonomy" id="4639"/>
    <lineage>
        <taxon>Eukaryota</taxon>
        <taxon>Viridiplantae</taxon>
        <taxon>Streptophyta</taxon>
        <taxon>Embryophyta</taxon>
        <taxon>Tracheophyta</taxon>
        <taxon>Spermatophyta</taxon>
        <taxon>Magnoliopsida</taxon>
        <taxon>Liliopsida</taxon>
        <taxon>Zingiberales</taxon>
        <taxon>Musaceae</taxon>
        <taxon>Ensete</taxon>
    </lineage>
</organism>
<name>A0A426ZXA7_ENSVE</name>
<gene>
    <name evidence="2" type="ORF">B296_00007935</name>
</gene>
<sequence length="73" mass="8134">MADRGDHHHAGPVRPGTDPILRPGFVDRWSSKHPGRRTNSGRSGPGQRQARGRGNQHSFLWSSQHEEVLGFGR</sequence>
<evidence type="ECO:0000313" key="2">
    <source>
        <dbReference type="EMBL" id="RRT68582.1"/>
    </source>
</evidence>
<comment type="caution">
    <text evidence="2">The sequence shown here is derived from an EMBL/GenBank/DDBJ whole genome shotgun (WGS) entry which is preliminary data.</text>
</comment>
<dbReference type="EMBL" id="AMZH03004647">
    <property type="protein sequence ID" value="RRT68582.1"/>
    <property type="molecule type" value="Genomic_DNA"/>
</dbReference>